<dbReference type="RefSeq" id="WP_184585610.1">
    <property type="nucleotide sequence ID" value="NZ_JACHLI010000001.1"/>
</dbReference>
<sequence>MIELEEGAQKALQDAARRIPAEIERLVSELGLKHGDVTGAIAGGALHLRISLYASDQESIWAQQWFANRDALNLPHEVIPGERVVDQAGDVWKLQGLDAISVEFPVRLVSEEGGVRMASVEAGRGLSPAA</sequence>
<dbReference type="EMBL" id="JACHLI010000001">
    <property type="protein sequence ID" value="MBB4861340.1"/>
    <property type="molecule type" value="Genomic_DNA"/>
</dbReference>
<dbReference type="AlphaFoldDB" id="A0A7W7KEF4"/>
<organism evidence="1 2">
    <name type="scientific">Pseudomonas nitroreducens</name>
    <dbReference type="NCBI Taxonomy" id="46680"/>
    <lineage>
        <taxon>Bacteria</taxon>
        <taxon>Pseudomonadati</taxon>
        <taxon>Pseudomonadota</taxon>
        <taxon>Gammaproteobacteria</taxon>
        <taxon>Pseudomonadales</taxon>
        <taxon>Pseudomonadaceae</taxon>
        <taxon>Pseudomonas</taxon>
    </lineage>
</organism>
<accession>A0A7W7KEF4</accession>
<gene>
    <name evidence="1" type="ORF">HNP46_000151</name>
</gene>
<name>A0A7W7KEF4_PSENT</name>
<comment type="caution">
    <text evidence="1">The sequence shown here is derived from an EMBL/GenBank/DDBJ whole genome shotgun (WGS) entry which is preliminary data.</text>
</comment>
<evidence type="ECO:0000313" key="2">
    <source>
        <dbReference type="Proteomes" id="UP000566995"/>
    </source>
</evidence>
<protein>
    <submittedName>
        <fullName evidence="1">Uncharacterized protein</fullName>
    </submittedName>
</protein>
<evidence type="ECO:0000313" key="1">
    <source>
        <dbReference type="EMBL" id="MBB4861340.1"/>
    </source>
</evidence>
<reference evidence="1 2" key="1">
    <citation type="submission" date="2020-08" db="EMBL/GenBank/DDBJ databases">
        <title>Functional genomics of gut bacteria from endangered species of beetles.</title>
        <authorList>
            <person name="Carlos-Shanley C."/>
        </authorList>
    </citation>
    <scope>NUCLEOTIDE SEQUENCE [LARGE SCALE GENOMIC DNA]</scope>
    <source>
        <strain evidence="1 2">S00179</strain>
    </source>
</reference>
<dbReference type="Proteomes" id="UP000566995">
    <property type="component" value="Unassembled WGS sequence"/>
</dbReference>
<proteinExistence type="predicted"/>